<dbReference type="EMBL" id="JAMXQV010000015">
    <property type="protein sequence ID" value="MCR6486423.1"/>
    <property type="molecule type" value="Genomic_DNA"/>
</dbReference>
<dbReference type="AlphaFoldDB" id="A0A9X2NFN4"/>
<name>A0A9X2NFN4_9PSEU</name>
<sequence length="380" mass="42513">MLRSRKAPGFEPISSRMKKYHPRPGSKFRSDPEAAALHYCELFWETRQADLQAIDDLTRSRFHVNLSTDNSCHDLAETTKRAALISDTLTLSHDWSQDLHEVGIERRKCTHPEPIVEIDSGRAGDARASLHATRYREENHNETEAYGVHCPNLSELGHWVLDARPLLRAGLAWYVPSFSRFGYRTERGVKLRPRPCDEPRRLHALDLLARDGRLIDGSGATPLKSRLIRPVLQTDLPFIEGTSLRDFSRITVGEFDSYAAFRDQLRLTLLELDSSLDAVQSQQELVKVGLKINDQIRSMKAEIGKVRRKRAAGATGAVLGSVSAILVAAYGPALQTAIAAVGASGGLWGAVHALSENGKNQFRDNKWYYAWVLERSSGRH</sequence>
<reference evidence="2" key="1">
    <citation type="submission" date="2022-06" db="EMBL/GenBank/DDBJ databases">
        <title>Amycolatopsis iheyaensis sp. nov., a new species of the genus Amycolatopsis isolated from soil in Iheya island, Japan.</title>
        <authorList>
            <person name="Ngamcharungchit C."/>
            <person name="Kanto H."/>
            <person name="Take A."/>
            <person name="Intra B."/>
            <person name="Matsumoto A."/>
            <person name="Panbangred W."/>
            <person name="Inahashi Y."/>
        </authorList>
    </citation>
    <scope>NUCLEOTIDE SEQUENCE</scope>
    <source>
        <strain evidence="2">OK19-0408</strain>
    </source>
</reference>
<accession>A0A9X2NFN4</accession>
<keyword evidence="3" id="KW-1185">Reference proteome</keyword>
<proteinExistence type="predicted"/>
<evidence type="ECO:0000256" key="1">
    <source>
        <dbReference type="SAM" id="MobiDB-lite"/>
    </source>
</evidence>
<dbReference type="Proteomes" id="UP001144096">
    <property type="component" value="Unassembled WGS sequence"/>
</dbReference>
<feature type="compositionally biased region" description="Basic residues" evidence="1">
    <location>
        <begin position="16"/>
        <end position="26"/>
    </location>
</feature>
<protein>
    <submittedName>
        <fullName evidence="2">Uncharacterized protein</fullName>
    </submittedName>
</protein>
<gene>
    <name evidence="2" type="ORF">M8542_26705</name>
</gene>
<feature type="region of interest" description="Disordered" evidence="1">
    <location>
        <begin position="1"/>
        <end position="28"/>
    </location>
</feature>
<evidence type="ECO:0000313" key="2">
    <source>
        <dbReference type="EMBL" id="MCR6486423.1"/>
    </source>
</evidence>
<evidence type="ECO:0000313" key="3">
    <source>
        <dbReference type="Proteomes" id="UP001144096"/>
    </source>
</evidence>
<organism evidence="2 3">
    <name type="scientific">Amycolatopsis iheyensis</name>
    <dbReference type="NCBI Taxonomy" id="2945988"/>
    <lineage>
        <taxon>Bacteria</taxon>
        <taxon>Bacillati</taxon>
        <taxon>Actinomycetota</taxon>
        <taxon>Actinomycetes</taxon>
        <taxon>Pseudonocardiales</taxon>
        <taxon>Pseudonocardiaceae</taxon>
        <taxon>Amycolatopsis</taxon>
    </lineage>
</organism>
<dbReference type="RefSeq" id="WP_257923005.1">
    <property type="nucleotide sequence ID" value="NZ_JAMXQV010000015.1"/>
</dbReference>
<comment type="caution">
    <text evidence="2">The sequence shown here is derived from an EMBL/GenBank/DDBJ whole genome shotgun (WGS) entry which is preliminary data.</text>
</comment>